<sequence>MKIIQSFWTGNIKEITQNNYGWVSSKYNLIGWILSANQLRKYYDRVELYTDALGAEILIDTLQLPYSKVHIVLNELDSYDRDLWAVAKIKTYSLQKEPFLHVDGDVFIWDTFPDDLMKAHLITQNLERTTDYYQSMWSSIEPHLSYIPEEFHDFTNTKNGFACNMGIVGGVDLAFYKYYAEQAFKFVDVNRTAWTKISNNNFNVFFEQLLYYELAKKHTKKVSYLFEDIPDDNKYVGFGDFDKVPNEKTYLHLLGNYKRDIPTYKAMEDYVMRYYPEYYKRLLTIFDDPYFVGDFSYDFSMQNNKQLIAEFASTHHTKETIHTHYFLSRDIHSIGLSARIRTLMDTGKNFQLYKLPCNKLFISGEFKEIIVKDRLGDDFALPLDQIDELLLSEITQPMDYSQLLETFKTYLDDDVTDADIADFIHMVNERILLFAARKVLTVLA</sequence>
<evidence type="ECO:0000259" key="1">
    <source>
        <dbReference type="Pfam" id="PF20508"/>
    </source>
</evidence>
<organism evidence="2 3">
    <name type="scientific">Dokdonia pacifica</name>
    <dbReference type="NCBI Taxonomy" id="1627892"/>
    <lineage>
        <taxon>Bacteria</taxon>
        <taxon>Pseudomonadati</taxon>
        <taxon>Bacteroidota</taxon>
        <taxon>Flavobacteriia</taxon>
        <taxon>Flavobacteriales</taxon>
        <taxon>Flavobacteriaceae</taxon>
        <taxon>Dokdonia</taxon>
    </lineage>
</organism>
<protein>
    <recommendedName>
        <fullName evidence="1">DUF6734 domain-containing protein</fullName>
    </recommendedName>
</protein>
<dbReference type="RefSeq" id="WP_089370822.1">
    <property type="nucleotide sequence ID" value="NZ_BMEP01000001.1"/>
</dbReference>
<feature type="domain" description="DUF6734" evidence="1">
    <location>
        <begin position="1"/>
        <end position="284"/>
    </location>
</feature>
<dbReference type="OrthoDB" id="771064at2"/>
<dbReference type="AlphaFoldDB" id="A0A238YGN3"/>
<gene>
    <name evidence="2" type="ORF">SAMN06265376_10233</name>
</gene>
<evidence type="ECO:0000313" key="3">
    <source>
        <dbReference type="Proteomes" id="UP000198379"/>
    </source>
</evidence>
<dbReference type="InterPro" id="IPR046621">
    <property type="entry name" value="DUF6734"/>
</dbReference>
<keyword evidence="3" id="KW-1185">Reference proteome</keyword>
<reference evidence="2 3" key="1">
    <citation type="submission" date="2017-06" db="EMBL/GenBank/DDBJ databases">
        <authorList>
            <person name="Kim H.J."/>
            <person name="Triplett B.A."/>
        </authorList>
    </citation>
    <scope>NUCLEOTIDE SEQUENCE [LARGE SCALE GENOMIC DNA]</scope>
    <source>
        <strain evidence="2 3">DSM 25597</strain>
    </source>
</reference>
<name>A0A238YGN3_9FLAO</name>
<proteinExistence type="predicted"/>
<accession>A0A238YGN3</accession>
<evidence type="ECO:0000313" key="2">
    <source>
        <dbReference type="EMBL" id="SNR69958.1"/>
    </source>
</evidence>
<dbReference type="Pfam" id="PF20508">
    <property type="entry name" value="DUF6734"/>
    <property type="match status" value="1"/>
</dbReference>
<dbReference type="EMBL" id="FZNY01000002">
    <property type="protein sequence ID" value="SNR69958.1"/>
    <property type="molecule type" value="Genomic_DNA"/>
</dbReference>
<dbReference type="Proteomes" id="UP000198379">
    <property type="component" value="Unassembled WGS sequence"/>
</dbReference>